<dbReference type="InterPro" id="IPR019734">
    <property type="entry name" value="TPR_rpt"/>
</dbReference>
<dbReference type="RefSeq" id="WP_190706130.1">
    <property type="nucleotide sequence ID" value="NZ_JAMPKX010000008.1"/>
</dbReference>
<keyword evidence="1 3" id="KW-0853">WD repeat</keyword>
<evidence type="ECO:0000256" key="6">
    <source>
        <dbReference type="SAM" id="SignalP"/>
    </source>
</evidence>
<dbReference type="InterPro" id="IPR015943">
    <property type="entry name" value="WD40/YVTN_repeat-like_dom_sf"/>
</dbReference>
<evidence type="ECO:0000313" key="9">
    <source>
        <dbReference type="Proteomes" id="UP001482513"/>
    </source>
</evidence>
<dbReference type="SUPFAM" id="SSF50978">
    <property type="entry name" value="WD40 repeat-like"/>
    <property type="match status" value="1"/>
</dbReference>
<evidence type="ECO:0000259" key="7">
    <source>
        <dbReference type="Pfam" id="PF12849"/>
    </source>
</evidence>
<dbReference type="PANTHER" id="PTHR19857:SF8">
    <property type="entry name" value="ANGIO-ASSOCIATED MIGRATORY CELL PROTEIN"/>
    <property type="match status" value="1"/>
</dbReference>
<feature type="repeat" description="TPR" evidence="4">
    <location>
        <begin position="772"/>
        <end position="805"/>
    </location>
</feature>
<feature type="repeat" description="WD" evidence="3">
    <location>
        <begin position="383"/>
        <end position="424"/>
    </location>
</feature>
<feature type="compositionally biased region" description="Pro residues" evidence="5">
    <location>
        <begin position="680"/>
        <end position="690"/>
    </location>
</feature>
<dbReference type="Pfam" id="PF13181">
    <property type="entry name" value="TPR_8"/>
    <property type="match status" value="1"/>
</dbReference>
<dbReference type="InterPro" id="IPR024370">
    <property type="entry name" value="PBP_domain"/>
</dbReference>
<feature type="repeat" description="WD" evidence="3">
    <location>
        <begin position="511"/>
        <end position="552"/>
    </location>
</feature>
<feature type="region of interest" description="Disordered" evidence="5">
    <location>
        <begin position="976"/>
        <end position="1008"/>
    </location>
</feature>
<feature type="repeat" description="WD" evidence="3">
    <location>
        <begin position="468"/>
        <end position="500"/>
    </location>
</feature>
<dbReference type="InterPro" id="IPR051179">
    <property type="entry name" value="WD_repeat_multifunction"/>
</dbReference>
<sequence>MNQFPKPSLAMLALLSALAALPINALRSEPRLLAQVTEKPTPTFTVKESIPPGTTLSIEGSPSMVEINESLGEGFEARYPDTDVVASTSGDDQALQALRSGDVDLAALGRSLSDDEEDPSLTSIPVAREKIAIIVGRDNPFRGDLTFDEFAAIFRGEITNWSQLGGPDVPLRFVDRPVESSTRLALADYEIFQTQPFETGDNAVQIEEDDTAAVVRELGNDGISYAIASEVLGQDAVRPVSLDGTLPDDPRYPYSQPRNYIYQGTPSLPVEAFLGFATNDEGQAAVAEAQQTARANVTVGANKLPGGVALAPDGQFMVRGTEDGQLQWLDADGNLTKTVVADAHRGAVSAVVVSPDGQTVVSSGADGTLRRWDRIGNSLGEPIEGQGGPILALAVSPDGQTLASGSADGTVERWSLADGTRVGEPIAAPGGPVQALHYPVGGQTLITGSRDGNLGVWNADGTAAGQTANAHPEGVTTITSSPDGQVLTTTGGDGSLRNWDRSTLQPRGNTIQAHGDKVSAVAYSPDGSTLATAGADSTLQLWSADGSKQLAEPVQLDEPAASLGYTPAGLLVVGGSDRQVELRNDQGELVSNSDGAGSGDSGGPITGLGDFWQRLRNLPPSAWWMLAVIPALFLLVGIAGSLFGKDDEDELEADDDRGPALGLVPGPDIDFSKVSSQPPADRPVVPPTPLPEVEGVPPEAELVPNGEYLGAVPPGKLEQARIDLAEGRRLMREGRYDNALIYFNQAVEATEVERRKTDATATPAGGINAIAAQAQGERGTALALLGQADDAMDSFNAALRLDASVIDAWIGKGRLLNTMTRYGEALFCFDTALELDPASVPAQLGKGQALIAMGRQSEGQACLDRAAALDSGDSTWELPGVDVAPPEDGVSIDPASLGIGSTSGSGMVVPEYAPPVDYGYDPDVPMELQQMVQGLPSADVEMAGTTIASSFDVPPELAAEAANLPDRAEDASAIAPNLSPAAPSSVPDGDIPASSSSEATVSEPMPSTLEEELLSQVRLGNAPPVEAEPTALPMESNSTAAAATMPPLRPAPMPVPPPVPVEPGDYVPPPAEVAGSEDLSGLEGLPPEVVAALASIPPGSPDSFGVVPTSPEPLPEVADDTAAASWIRLSIDQDGGRFYAVWQIDEGDRDRAKADGGETMTLRLYDVTGRATQAPLPSAVVEQRCRDDFAQDWYLPIPQWDRIYVVEVGYLSAAGDWMAIAQSIEVAAISAA</sequence>
<evidence type="ECO:0000256" key="4">
    <source>
        <dbReference type="PROSITE-ProRule" id="PRU00339"/>
    </source>
</evidence>
<keyword evidence="4" id="KW-0802">TPR repeat</keyword>
<proteinExistence type="predicted"/>
<dbReference type="SMART" id="SM00028">
    <property type="entry name" value="TPR"/>
    <property type="match status" value="4"/>
</dbReference>
<dbReference type="Gene3D" id="3.40.190.10">
    <property type="entry name" value="Periplasmic binding protein-like II"/>
    <property type="match status" value="2"/>
</dbReference>
<dbReference type="Pfam" id="PF00400">
    <property type="entry name" value="WD40"/>
    <property type="match status" value="5"/>
</dbReference>
<dbReference type="CDD" id="cd00200">
    <property type="entry name" value="WD40"/>
    <property type="match status" value="1"/>
</dbReference>
<dbReference type="EMBL" id="JAMPKX010000008">
    <property type="protein sequence ID" value="MEP0948593.1"/>
    <property type="molecule type" value="Genomic_DNA"/>
</dbReference>
<dbReference type="PROSITE" id="PS50005">
    <property type="entry name" value="TPR"/>
    <property type="match status" value="2"/>
</dbReference>
<dbReference type="SUPFAM" id="SSF48452">
    <property type="entry name" value="TPR-like"/>
    <property type="match status" value="1"/>
</dbReference>
<keyword evidence="2" id="KW-0677">Repeat</keyword>
<feature type="repeat" description="WD" evidence="3">
    <location>
        <begin position="426"/>
        <end position="458"/>
    </location>
</feature>
<protein>
    <submittedName>
        <fullName evidence="8">Substrate-binding domain-containing protein</fullName>
    </submittedName>
</protein>
<dbReference type="InterPro" id="IPR001680">
    <property type="entry name" value="WD40_rpt"/>
</dbReference>
<evidence type="ECO:0000256" key="3">
    <source>
        <dbReference type="PROSITE-ProRule" id="PRU00221"/>
    </source>
</evidence>
<dbReference type="InterPro" id="IPR032585">
    <property type="entry name" value="DUF4912"/>
</dbReference>
<name>A0ABV0K782_9CYAN</name>
<organism evidence="8 9">
    <name type="scientific">Leptolyngbya subtilissima DQ-A4</name>
    <dbReference type="NCBI Taxonomy" id="2933933"/>
    <lineage>
        <taxon>Bacteria</taxon>
        <taxon>Bacillati</taxon>
        <taxon>Cyanobacteriota</taxon>
        <taxon>Cyanophyceae</taxon>
        <taxon>Leptolyngbyales</taxon>
        <taxon>Leptolyngbyaceae</taxon>
        <taxon>Leptolyngbya group</taxon>
        <taxon>Leptolyngbya</taxon>
    </lineage>
</organism>
<dbReference type="SUPFAM" id="SSF53850">
    <property type="entry name" value="Periplasmic binding protein-like II"/>
    <property type="match status" value="1"/>
</dbReference>
<dbReference type="Pfam" id="PF16258">
    <property type="entry name" value="DUF4912"/>
    <property type="match status" value="1"/>
</dbReference>
<dbReference type="Gene3D" id="1.25.40.10">
    <property type="entry name" value="Tetratricopeptide repeat domain"/>
    <property type="match status" value="1"/>
</dbReference>
<keyword evidence="6" id="KW-0732">Signal</keyword>
<feature type="region of interest" description="Disordered" evidence="5">
    <location>
        <begin position="649"/>
        <end position="698"/>
    </location>
</feature>
<dbReference type="SMART" id="SM00320">
    <property type="entry name" value="WD40"/>
    <property type="match status" value="6"/>
</dbReference>
<gene>
    <name evidence="8" type="ORF">NC992_17040</name>
</gene>
<dbReference type="PROSITE" id="PS50294">
    <property type="entry name" value="WD_REPEATS_REGION"/>
    <property type="match status" value="4"/>
</dbReference>
<dbReference type="InterPro" id="IPR036322">
    <property type="entry name" value="WD40_repeat_dom_sf"/>
</dbReference>
<feature type="repeat" description="WD" evidence="3">
    <location>
        <begin position="341"/>
        <end position="373"/>
    </location>
</feature>
<feature type="signal peptide" evidence="6">
    <location>
        <begin position="1"/>
        <end position="25"/>
    </location>
</feature>
<feature type="repeat" description="TPR" evidence="4">
    <location>
        <begin position="806"/>
        <end position="839"/>
    </location>
</feature>
<evidence type="ECO:0000256" key="1">
    <source>
        <dbReference type="ARBA" id="ARBA00022574"/>
    </source>
</evidence>
<dbReference type="PROSITE" id="PS50082">
    <property type="entry name" value="WD_REPEATS_2"/>
    <property type="match status" value="5"/>
</dbReference>
<dbReference type="Gene3D" id="2.130.10.10">
    <property type="entry name" value="YVTN repeat-like/Quinoprotein amine dehydrogenase"/>
    <property type="match status" value="2"/>
</dbReference>
<dbReference type="InterPro" id="IPR011990">
    <property type="entry name" value="TPR-like_helical_dom_sf"/>
</dbReference>
<keyword evidence="9" id="KW-1185">Reference proteome</keyword>
<dbReference type="Proteomes" id="UP001482513">
    <property type="component" value="Unassembled WGS sequence"/>
</dbReference>
<evidence type="ECO:0000256" key="2">
    <source>
        <dbReference type="ARBA" id="ARBA00022737"/>
    </source>
</evidence>
<feature type="domain" description="PBP" evidence="7">
    <location>
        <begin position="51"/>
        <end position="281"/>
    </location>
</feature>
<evidence type="ECO:0000256" key="5">
    <source>
        <dbReference type="SAM" id="MobiDB-lite"/>
    </source>
</evidence>
<dbReference type="Pfam" id="PF12849">
    <property type="entry name" value="PBP_like_2"/>
    <property type="match status" value="1"/>
</dbReference>
<reference evidence="8 9" key="1">
    <citation type="submission" date="2022-04" db="EMBL/GenBank/DDBJ databases">
        <title>Positive selection, recombination, and allopatry shape intraspecific diversity of widespread and dominant cyanobacteria.</title>
        <authorList>
            <person name="Wei J."/>
            <person name="Shu W."/>
            <person name="Hu C."/>
        </authorList>
    </citation>
    <scope>NUCLEOTIDE SEQUENCE [LARGE SCALE GENOMIC DNA]</scope>
    <source>
        <strain evidence="8 9">DQ-A4</strain>
    </source>
</reference>
<comment type="caution">
    <text evidence="8">The sequence shown here is derived from an EMBL/GenBank/DDBJ whole genome shotgun (WGS) entry which is preliminary data.</text>
</comment>
<dbReference type="PANTHER" id="PTHR19857">
    <property type="entry name" value="MITOCHONDRIAL DIVISION PROTEIN 1-RELATED"/>
    <property type="match status" value="1"/>
</dbReference>
<evidence type="ECO:0000313" key="8">
    <source>
        <dbReference type="EMBL" id="MEP0948593.1"/>
    </source>
</evidence>
<feature type="chain" id="PRO_5047536297" evidence="6">
    <location>
        <begin position="26"/>
        <end position="1232"/>
    </location>
</feature>
<accession>A0ABV0K782</accession>